<evidence type="ECO:0000313" key="2">
    <source>
        <dbReference type="Proteomes" id="UP000053825"/>
    </source>
</evidence>
<reference evidence="1 2" key="1">
    <citation type="submission" date="2015-07" db="EMBL/GenBank/DDBJ databases">
        <title>The genome of Habropoda laboriosa.</title>
        <authorList>
            <person name="Pan H."/>
            <person name="Kapheim K."/>
        </authorList>
    </citation>
    <scope>NUCLEOTIDE SEQUENCE [LARGE SCALE GENOMIC DNA]</scope>
    <source>
        <strain evidence="1">0110345459</strain>
    </source>
</reference>
<dbReference type="Proteomes" id="UP000053825">
    <property type="component" value="Unassembled WGS sequence"/>
</dbReference>
<dbReference type="EMBL" id="KQ414609">
    <property type="protein sequence ID" value="KOC69245.1"/>
    <property type="molecule type" value="Genomic_DNA"/>
</dbReference>
<accession>A0A0L7REJ0</accession>
<keyword evidence="2" id="KW-1185">Reference proteome</keyword>
<evidence type="ECO:0000313" key="1">
    <source>
        <dbReference type="EMBL" id="KOC69245.1"/>
    </source>
</evidence>
<name>A0A0L7REJ0_9HYME</name>
<sequence>REEERDLDEANSKRDVLLIILTPGVRLNERRSQTHEAQCKFNYREKDRLEGRGERQREDEADAATASALASCGAVPLPCRRESGLARNPSIYMTAVCLGRLLMGEKRVVVIKGTRIPSSSSTLQGCA</sequence>
<proteinExistence type="predicted"/>
<dbReference type="AlphaFoldDB" id="A0A0L7REJ0"/>
<gene>
    <name evidence="1" type="ORF">WH47_05908</name>
</gene>
<feature type="non-terminal residue" evidence="1">
    <location>
        <position position="1"/>
    </location>
</feature>
<organism evidence="1 2">
    <name type="scientific">Habropoda laboriosa</name>
    <dbReference type="NCBI Taxonomy" id="597456"/>
    <lineage>
        <taxon>Eukaryota</taxon>
        <taxon>Metazoa</taxon>
        <taxon>Ecdysozoa</taxon>
        <taxon>Arthropoda</taxon>
        <taxon>Hexapoda</taxon>
        <taxon>Insecta</taxon>
        <taxon>Pterygota</taxon>
        <taxon>Neoptera</taxon>
        <taxon>Endopterygota</taxon>
        <taxon>Hymenoptera</taxon>
        <taxon>Apocrita</taxon>
        <taxon>Aculeata</taxon>
        <taxon>Apoidea</taxon>
        <taxon>Anthophila</taxon>
        <taxon>Apidae</taxon>
        <taxon>Habropoda</taxon>
    </lineage>
</organism>
<protein>
    <submittedName>
        <fullName evidence="1">Uncharacterized protein</fullName>
    </submittedName>
</protein>